<comment type="caution">
    <text evidence="2">The sequence shown here is derived from an EMBL/GenBank/DDBJ whole genome shotgun (WGS) entry which is preliminary data.</text>
</comment>
<gene>
    <name evidence="2" type="ORF">SYYSPA8_21165</name>
</gene>
<reference evidence="2 3" key="1">
    <citation type="submission" date="2022-10" db="EMBL/GenBank/DDBJ databases">
        <title>Draft genome sequence of Streptomyces sp. YSPA8.</title>
        <authorList>
            <person name="Moriuchi R."/>
            <person name="Dohra H."/>
            <person name="Yamamura H."/>
            <person name="Kodani S."/>
        </authorList>
    </citation>
    <scope>NUCLEOTIDE SEQUENCE [LARGE SCALE GENOMIC DNA]</scope>
    <source>
        <strain evidence="2 3">YSPA8</strain>
    </source>
</reference>
<organism evidence="2 3">
    <name type="scientific">Streptomyces yaizuensis</name>
    <dbReference type="NCBI Taxonomy" id="2989713"/>
    <lineage>
        <taxon>Bacteria</taxon>
        <taxon>Bacillati</taxon>
        <taxon>Actinomycetota</taxon>
        <taxon>Actinomycetes</taxon>
        <taxon>Kitasatosporales</taxon>
        <taxon>Streptomycetaceae</taxon>
        <taxon>Streptomyces</taxon>
    </lineage>
</organism>
<evidence type="ECO:0000313" key="2">
    <source>
        <dbReference type="EMBL" id="GLF96852.1"/>
    </source>
</evidence>
<evidence type="ECO:0000256" key="1">
    <source>
        <dbReference type="SAM" id="MobiDB-lite"/>
    </source>
</evidence>
<proteinExistence type="predicted"/>
<accession>A0ABQ5P2L4</accession>
<dbReference type="EMBL" id="BSBI01000009">
    <property type="protein sequence ID" value="GLF96852.1"/>
    <property type="molecule type" value="Genomic_DNA"/>
</dbReference>
<feature type="compositionally biased region" description="Basic and acidic residues" evidence="1">
    <location>
        <begin position="13"/>
        <end position="22"/>
    </location>
</feature>
<name>A0ABQ5P2L4_9ACTN</name>
<feature type="region of interest" description="Disordered" evidence="1">
    <location>
        <begin position="1"/>
        <end position="35"/>
    </location>
</feature>
<keyword evidence="3" id="KW-1185">Reference proteome</keyword>
<feature type="compositionally biased region" description="Polar residues" evidence="1">
    <location>
        <begin position="1"/>
        <end position="11"/>
    </location>
</feature>
<evidence type="ECO:0000313" key="3">
    <source>
        <dbReference type="Proteomes" id="UP001291653"/>
    </source>
</evidence>
<feature type="region of interest" description="Disordered" evidence="1">
    <location>
        <begin position="72"/>
        <end position="92"/>
    </location>
</feature>
<protein>
    <submittedName>
        <fullName evidence="2">Uncharacterized protein</fullName>
    </submittedName>
</protein>
<sequence>MNLVRETSATSVRRPEKQDWRRTPPARALAEREGAGRPVALVRSVLAVAAPDHGTADGAVLDEAFAVLTRRRGRGGTGPVSDPPGGILCRHD</sequence>
<dbReference type="Proteomes" id="UP001291653">
    <property type="component" value="Unassembled WGS sequence"/>
</dbReference>
<dbReference type="RefSeq" id="WP_323448875.1">
    <property type="nucleotide sequence ID" value="NZ_BSBI01000009.1"/>
</dbReference>